<evidence type="ECO:0000256" key="1">
    <source>
        <dbReference type="SAM" id="SignalP"/>
    </source>
</evidence>
<reference evidence="2" key="1">
    <citation type="journal article" date="2023" name="BMC Genomics">
        <title>Chromosome-level genome assemblies of Cutaneotrichosporon spp. (Trichosporonales, Basidiomycota) reveal imbalanced evolution between nucleotide sequences and chromosome synteny.</title>
        <authorList>
            <person name="Kobayashi Y."/>
            <person name="Kayamori A."/>
            <person name="Aoki K."/>
            <person name="Shiwa Y."/>
            <person name="Matsutani M."/>
            <person name="Fujita N."/>
            <person name="Sugita T."/>
            <person name="Iwasaki W."/>
            <person name="Tanaka N."/>
            <person name="Takashima M."/>
        </authorList>
    </citation>
    <scope>NUCLEOTIDE SEQUENCE</scope>
    <source>
        <strain evidence="2">HIS019</strain>
    </source>
</reference>
<accession>A0AA48QYB4</accession>
<protein>
    <recommendedName>
        <fullName evidence="4">WAP domain-containing protein</fullName>
    </recommendedName>
</protein>
<keyword evidence="1" id="KW-0732">Signal</keyword>
<dbReference type="KEGG" id="ccac:CcaHIS019_0605990"/>
<feature type="chain" id="PRO_5041287681" description="WAP domain-containing protein" evidence="1">
    <location>
        <begin position="17"/>
        <end position="113"/>
    </location>
</feature>
<keyword evidence="3" id="KW-1185">Reference proteome</keyword>
<feature type="signal peptide" evidence="1">
    <location>
        <begin position="1"/>
        <end position="16"/>
    </location>
</feature>
<sequence length="113" mass="11387">MLAMALVALFAAAVIAAPADKAGAFLAKRGAPHPPIALPDYPGCPETYPRALPPPPPPPCAYPCGGSCIPPGTVCCGESGNFCPSNCQCSTSGHGEHLVHICLAPIGLDIDVL</sequence>
<dbReference type="RefSeq" id="XP_060459405.1">
    <property type="nucleotide sequence ID" value="XM_060603074.1"/>
</dbReference>
<evidence type="ECO:0008006" key="4">
    <source>
        <dbReference type="Google" id="ProtNLM"/>
    </source>
</evidence>
<dbReference type="EMBL" id="AP028217">
    <property type="protein sequence ID" value="BEI94140.1"/>
    <property type="molecule type" value="Genomic_DNA"/>
</dbReference>
<gene>
    <name evidence="2" type="ORF">CcaverHIS019_0605990</name>
</gene>
<dbReference type="AlphaFoldDB" id="A0AA48QYB4"/>
<dbReference type="Proteomes" id="UP001233271">
    <property type="component" value="Chromosome 6"/>
</dbReference>
<organism evidence="2 3">
    <name type="scientific">Cutaneotrichosporon cavernicola</name>
    <dbReference type="NCBI Taxonomy" id="279322"/>
    <lineage>
        <taxon>Eukaryota</taxon>
        <taxon>Fungi</taxon>
        <taxon>Dikarya</taxon>
        <taxon>Basidiomycota</taxon>
        <taxon>Agaricomycotina</taxon>
        <taxon>Tremellomycetes</taxon>
        <taxon>Trichosporonales</taxon>
        <taxon>Trichosporonaceae</taxon>
        <taxon>Cutaneotrichosporon</taxon>
    </lineage>
</organism>
<name>A0AA48QYB4_9TREE</name>
<proteinExistence type="predicted"/>
<dbReference type="GeneID" id="85498010"/>
<evidence type="ECO:0000313" key="3">
    <source>
        <dbReference type="Proteomes" id="UP001233271"/>
    </source>
</evidence>
<evidence type="ECO:0000313" key="2">
    <source>
        <dbReference type="EMBL" id="BEI94140.1"/>
    </source>
</evidence>